<sequence length="367" mass="40616">MTALKTDDFMAMKGAGYYSQATIGAKHVMDNAAGLILDALERRPLADDGTDFTMTDMGCADGGTSIDMVGRVLSAVRAKCPSRPIRMVYTDLPRNDFSQVFKNVHGLTGLETYAKSISDLYVFASATSFHRQIVPAGSLDLGHSATASHYITEVPMPIENHVHMVGATGATRDAWRAKGAVDWENFLLNRTRELKPGGFLALFNFGIDEEGRYLGSTGGVSMFDTFDRIWREMAAEGTITEAEVLATNFPQVYRTVEEFRAPLDDPGSPVYQAGLRAEHVETRVVRCPFAVDFERHGDAAKFARAYIPTLRSWSEPVFLAGLSPERTVEERAEIVDAYFGRYEAEVARAPHGHAMDYVHCYMICRKV</sequence>
<dbReference type="GO" id="GO:0032259">
    <property type="term" value="P:methylation"/>
    <property type="evidence" value="ECO:0007669"/>
    <property type="project" value="UniProtKB-KW"/>
</dbReference>
<dbReference type="SUPFAM" id="SSF53335">
    <property type="entry name" value="S-adenosyl-L-methionine-dependent methyltransferases"/>
    <property type="match status" value="1"/>
</dbReference>
<accession>A0A8B2NVZ2</accession>
<dbReference type="GO" id="GO:0046872">
    <property type="term" value="F:metal ion binding"/>
    <property type="evidence" value="ECO:0007669"/>
    <property type="project" value="UniProtKB-KW"/>
</dbReference>
<keyword evidence="3" id="KW-0489">Methyltransferase</keyword>
<dbReference type="InterPro" id="IPR005299">
    <property type="entry name" value="MeTrfase_7"/>
</dbReference>
<dbReference type="PANTHER" id="PTHR31009">
    <property type="entry name" value="S-ADENOSYL-L-METHIONINE:CARBOXYL METHYLTRANSFERASE FAMILY PROTEIN"/>
    <property type="match status" value="1"/>
</dbReference>
<dbReference type="EMBL" id="QHHQ01000002">
    <property type="protein sequence ID" value="RAI01694.1"/>
    <property type="molecule type" value="Genomic_DNA"/>
</dbReference>
<keyword evidence="2" id="KW-0460">Magnesium</keyword>
<dbReference type="InterPro" id="IPR042086">
    <property type="entry name" value="MeTrfase_capping"/>
</dbReference>
<comment type="caution">
    <text evidence="3">The sequence shown here is derived from an EMBL/GenBank/DDBJ whole genome shotgun (WGS) entry which is preliminary data.</text>
</comment>
<keyword evidence="4" id="KW-1185">Reference proteome</keyword>
<evidence type="ECO:0000313" key="3">
    <source>
        <dbReference type="EMBL" id="RAI01694.1"/>
    </source>
</evidence>
<proteinExistence type="predicted"/>
<protein>
    <submittedName>
        <fullName evidence="3">SAM-dependent methyltransferase</fullName>
    </submittedName>
</protein>
<evidence type="ECO:0000256" key="2">
    <source>
        <dbReference type="ARBA" id="ARBA00022842"/>
    </source>
</evidence>
<dbReference type="GO" id="GO:0008168">
    <property type="term" value="F:methyltransferase activity"/>
    <property type="evidence" value="ECO:0007669"/>
    <property type="project" value="UniProtKB-KW"/>
</dbReference>
<dbReference type="Pfam" id="PF03492">
    <property type="entry name" value="Methyltransf_7"/>
    <property type="match status" value="1"/>
</dbReference>
<reference evidence="3 4" key="1">
    <citation type="submission" date="2018-05" db="EMBL/GenBank/DDBJ databases">
        <title>Acuticoccus sediminis sp. nov., isolated from deep-sea sediment of Indian Ocean.</title>
        <authorList>
            <person name="Liu X."/>
            <person name="Lai Q."/>
            <person name="Du Y."/>
            <person name="Sun F."/>
            <person name="Zhang X."/>
            <person name="Wang S."/>
            <person name="Shao Z."/>
        </authorList>
    </citation>
    <scope>NUCLEOTIDE SEQUENCE [LARGE SCALE GENOMIC DNA]</scope>
    <source>
        <strain evidence="3 4">PTG4-2</strain>
    </source>
</reference>
<dbReference type="AlphaFoldDB" id="A0A8B2NVZ2"/>
<gene>
    <name evidence="3" type="ORF">DLJ53_09790</name>
</gene>
<dbReference type="Gene3D" id="1.10.1200.270">
    <property type="entry name" value="Methyltransferase, alpha-helical capping domain"/>
    <property type="match status" value="1"/>
</dbReference>
<name>A0A8B2NVZ2_9HYPH</name>
<dbReference type="RefSeq" id="WP_111344741.1">
    <property type="nucleotide sequence ID" value="NZ_QHHQ01000002.1"/>
</dbReference>
<organism evidence="3 4">
    <name type="scientific">Acuticoccus sediminis</name>
    <dbReference type="NCBI Taxonomy" id="2184697"/>
    <lineage>
        <taxon>Bacteria</taxon>
        <taxon>Pseudomonadati</taxon>
        <taxon>Pseudomonadota</taxon>
        <taxon>Alphaproteobacteria</taxon>
        <taxon>Hyphomicrobiales</taxon>
        <taxon>Amorphaceae</taxon>
        <taxon>Acuticoccus</taxon>
    </lineage>
</organism>
<dbReference type="OrthoDB" id="465670at2"/>
<keyword evidence="1" id="KW-0479">Metal-binding</keyword>
<evidence type="ECO:0000313" key="4">
    <source>
        <dbReference type="Proteomes" id="UP000249590"/>
    </source>
</evidence>
<evidence type="ECO:0000256" key="1">
    <source>
        <dbReference type="ARBA" id="ARBA00022723"/>
    </source>
</evidence>
<keyword evidence="3" id="KW-0808">Transferase</keyword>
<dbReference type="Proteomes" id="UP000249590">
    <property type="component" value="Unassembled WGS sequence"/>
</dbReference>
<dbReference type="Gene3D" id="3.40.50.150">
    <property type="entry name" value="Vaccinia Virus protein VP39"/>
    <property type="match status" value="1"/>
</dbReference>
<dbReference type="InterPro" id="IPR029063">
    <property type="entry name" value="SAM-dependent_MTases_sf"/>
</dbReference>